<dbReference type="Proteomes" id="UP000008461">
    <property type="component" value="Chromosome"/>
</dbReference>
<keyword evidence="3" id="KW-1185">Reference proteome</keyword>
<accession>F4L3S5</accession>
<evidence type="ECO:0000313" key="3">
    <source>
        <dbReference type="Proteomes" id="UP000008461"/>
    </source>
</evidence>
<gene>
    <name evidence="2" type="ordered locus">Halhy_0772</name>
</gene>
<dbReference type="AlphaFoldDB" id="F4L3S5"/>
<name>F4L3S5_HALH1</name>
<feature type="region of interest" description="Disordered" evidence="1">
    <location>
        <begin position="303"/>
        <end position="327"/>
    </location>
</feature>
<feature type="compositionally biased region" description="Polar residues" evidence="1">
    <location>
        <begin position="306"/>
        <end position="319"/>
    </location>
</feature>
<dbReference type="eggNOG" id="ENOG502ZCJ4">
    <property type="taxonomic scope" value="Bacteria"/>
</dbReference>
<proteinExistence type="predicted"/>
<evidence type="ECO:0000256" key="1">
    <source>
        <dbReference type="SAM" id="MobiDB-lite"/>
    </source>
</evidence>
<evidence type="ECO:0000313" key="2">
    <source>
        <dbReference type="EMBL" id="AEE48679.1"/>
    </source>
</evidence>
<dbReference type="HOGENOM" id="CLU_996901_0_0_10"/>
<organism evidence="2 3">
    <name type="scientific">Haliscomenobacter hydrossis (strain ATCC 27775 / DSM 1100 / LMG 10767 / O)</name>
    <dbReference type="NCBI Taxonomy" id="760192"/>
    <lineage>
        <taxon>Bacteria</taxon>
        <taxon>Pseudomonadati</taxon>
        <taxon>Bacteroidota</taxon>
        <taxon>Saprospiria</taxon>
        <taxon>Saprospirales</taxon>
        <taxon>Haliscomenobacteraceae</taxon>
        <taxon>Haliscomenobacter</taxon>
    </lineage>
</organism>
<reference evidence="2 3" key="1">
    <citation type="journal article" date="2011" name="Stand. Genomic Sci.">
        <title>Complete genome sequence of Haliscomenobacter hydrossis type strain (O).</title>
        <authorList>
            <consortium name="US DOE Joint Genome Institute (JGI-PGF)"/>
            <person name="Daligault H."/>
            <person name="Lapidus A."/>
            <person name="Zeytun A."/>
            <person name="Nolan M."/>
            <person name="Lucas S."/>
            <person name="Del Rio T.G."/>
            <person name="Tice H."/>
            <person name="Cheng J.F."/>
            <person name="Tapia R."/>
            <person name="Han C."/>
            <person name="Goodwin L."/>
            <person name="Pitluck S."/>
            <person name="Liolios K."/>
            <person name="Pagani I."/>
            <person name="Ivanova N."/>
            <person name="Huntemann M."/>
            <person name="Mavromatis K."/>
            <person name="Mikhailova N."/>
            <person name="Pati A."/>
            <person name="Chen A."/>
            <person name="Palaniappan K."/>
            <person name="Land M."/>
            <person name="Hauser L."/>
            <person name="Brambilla E.M."/>
            <person name="Rohde M."/>
            <person name="Verbarg S."/>
            <person name="Goker M."/>
            <person name="Bristow J."/>
            <person name="Eisen J.A."/>
            <person name="Markowitz V."/>
            <person name="Hugenholtz P."/>
            <person name="Kyrpides N.C."/>
            <person name="Klenk H.P."/>
            <person name="Woyke T."/>
        </authorList>
    </citation>
    <scope>NUCLEOTIDE SEQUENCE [LARGE SCALE GENOMIC DNA]</scope>
    <source>
        <strain evidence="3">ATCC 27775 / DSM 1100 / LMG 10767 / O</strain>
    </source>
</reference>
<sequence length="327" mass="36548">MHHSFAQIRLLMHLLVCAYIFSGCGDNSKSPQPLSEAEIPAGMFVVTPLEESGSNTEKKPEAPEARLEVKRARFFSYVLPEGWKLQEDGQFALTMVAPDQKALTIMVGNSGLFPDYPPGRFVYDKLMALQPQNLQIADGQTCAPIKGFQHAFAFPVSYSIGGVPCRGLVKCHIAPYYGGATMAITAALSEAKQWAGYSSWLPLVADQVAAVDGAAFGMRGVMQQNIETSTAYAEAAREYRDWSQRNWQAVTDHRNATQDRQQRDFRENLGAVQTWHNPYDNQRPLELTTQYSYYWVDRQGHVLGTNDPSVNPNQGSTGDWQMMQKRQ</sequence>
<dbReference type="EMBL" id="CP002691">
    <property type="protein sequence ID" value="AEE48679.1"/>
    <property type="molecule type" value="Genomic_DNA"/>
</dbReference>
<protein>
    <submittedName>
        <fullName evidence="2">Uncharacterized protein</fullName>
    </submittedName>
</protein>
<dbReference type="KEGG" id="hhy:Halhy_0772"/>
<reference key="2">
    <citation type="submission" date="2011-04" db="EMBL/GenBank/DDBJ databases">
        <title>Complete sequence of chromosome of Haliscomenobacter hydrossis DSM 1100.</title>
        <authorList>
            <consortium name="US DOE Joint Genome Institute (JGI-PGF)"/>
            <person name="Lucas S."/>
            <person name="Han J."/>
            <person name="Lapidus A."/>
            <person name="Bruce D."/>
            <person name="Goodwin L."/>
            <person name="Pitluck S."/>
            <person name="Peters L."/>
            <person name="Kyrpides N."/>
            <person name="Mavromatis K."/>
            <person name="Ivanova N."/>
            <person name="Ovchinnikova G."/>
            <person name="Pagani I."/>
            <person name="Daligault H."/>
            <person name="Detter J.C."/>
            <person name="Han C."/>
            <person name="Land M."/>
            <person name="Hauser L."/>
            <person name="Markowitz V."/>
            <person name="Cheng J.-F."/>
            <person name="Hugenholtz P."/>
            <person name="Woyke T."/>
            <person name="Wu D."/>
            <person name="Verbarg S."/>
            <person name="Frueling A."/>
            <person name="Brambilla E."/>
            <person name="Klenk H.-P."/>
            <person name="Eisen J.A."/>
        </authorList>
    </citation>
    <scope>NUCLEOTIDE SEQUENCE</scope>
    <source>
        <strain>DSM 1100</strain>
    </source>
</reference>